<feature type="domain" description="Glycosyl hydrolase family 13 catalytic" evidence="2">
    <location>
        <begin position="33"/>
        <end position="383"/>
    </location>
</feature>
<dbReference type="CDD" id="cd11313">
    <property type="entry name" value="AmyAc_arch_bac_AmyA"/>
    <property type="match status" value="1"/>
</dbReference>
<dbReference type="PANTHER" id="PTHR47786:SF2">
    <property type="entry name" value="GLYCOSYL HYDROLASE FAMILY 13 CATALYTIC DOMAIN-CONTAINING PROTEIN"/>
    <property type="match status" value="1"/>
</dbReference>
<feature type="chain" id="PRO_5043930644" evidence="1">
    <location>
        <begin position="19"/>
        <end position="475"/>
    </location>
</feature>
<reference evidence="3 4" key="1">
    <citation type="submission" date="2021-12" db="EMBL/GenBank/DDBJ databases">
        <title>Genome sequencing of bacteria with rrn-lacking chromosome and rrn-plasmid.</title>
        <authorList>
            <person name="Anda M."/>
            <person name="Iwasaki W."/>
        </authorList>
    </citation>
    <scope>NUCLEOTIDE SEQUENCE [LARGE SCALE GENOMIC DNA]</scope>
    <source>
        <strain evidence="3 4">DSM 100852</strain>
    </source>
</reference>
<evidence type="ECO:0000256" key="1">
    <source>
        <dbReference type="SAM" id="SignalP"/>
    </source>
</evidence>
<evidence type="ECO:0000259" key="2">
    <source>
        <dbReference type="SMART" id="SM00642"/>
    </source>
</evidence>
<dbReference type="SUPFAM" id="SSF51011">
    <property type="entry name" value="Glycosyl hydrolase domain"/>
    <property type="match status" value="1"/>
</dbReference>
<feature type="signal peptide" evidence="1">
    <location>
        <begin position="1"/>
        <end position="18"/>
    </location>
</feature>
<dbReference type="SMART" id="SM00642">
    <property type="entry name" value="Aamy"/>
    <property type="match status" value="1"/>
</dbReference>
<evidence type="ECO:0000313" key="3">
    <source>
        <dbReference type="EMBL" id="BDD08929.1"/>
    </source>
</evidence>
<dbReference type="Proteomes" id="UP001348817">
    <property type="component" value="Chromosome"/>
</dbReference>
<dbReference type="InterPro" id="IPR017853">
    <property type="entry name" value="GH"/>
</dbReference>
<dbReference type="InterPro" id="IPR006047">
    <property type="entry name" value="GH13_cat_dom"/>
</dbReference>
<protein>
    <submittedName>
        <fullName evidence="3">Alpha-amylase</fullName>
    </submittedName>
</protein>
<sequence>MKKAFWLLLIALVGFASCKTRTTVIKEHTAIDSVVYHGHEPSWSKNLGMYEVNIRQYTPEGTFKAFAQHVPRLKDLGVGIVWFMPVQPIGKVNRKGSLGSYYSIQDYSAINPEFGTLDEFRNLVKQIHDEGMYVILDWVANHTSWDHEMIDAHPNWFERDSLGNLKPPVPDWTDVVSLNYENPELRQWMIDEMKFWIEECDVDGFRCDYAGGVAVDFWEECRKQLNEIKHVFMLAEWEDPKYVKEAFDLDYGWEFHHIMNTHAKGRATKIEWNMQGKGDVETQTLDSVANYFVRYRERYPQSAYQLNFITNHDENSWAGTVFERYGDAVSTYATMTFTVPGMPLLYSGQEAGLNKRLRFFDKDTINWGDYKYQKFYKKLFQAKKENVALWNGAYGGEFKRVHTSLPDQVFAYSRAKNNNTVLTVLNFSPEQQTVQLKNGPRGDFKEIFTERTEELKHDNPIVIGPWGYKVFVRNE</sequence>
<dbReference type="EMBL" id="AP025314">
    <property type="protein sequence ID" value="BDD08929.1"/>
    <property type="molecule type" value="Genomic_DNA"/>
</dbReference>
<dbReference type="GO" id="GO:0005975">
    <property type="term" value="P:carbohydrate metabolic process"/>
    <property type="evidence" value="ECO:0007669"/>
    <property type="project" value="InterPro"/>
</dbReference>
<proteinExistence type="predicted"/>
<dbReference type="SUPFAM" id="SSF51445">
    <property type="entry name" value="(Trans)glycosidases"/>
    <property type="match status" value="1"/>
</dbReference>
<gene>
    <name evidence="3" type="ORF">FUAX_13610</name>
</gene>
<dbReference type="Pfam" id="PF16657">
    <property type="entry name" value="Malt_amylase_C"/>
    <property type="match status" value="1"/>
</dbReference>
<keyword evidence="4" id="KW-1185">Reference proteome</keyword>
<dbReference type="AlphaFoldDB" id="A0AAU9D3E3"/>
<dbReference type="PANTHER" id="PTHR47786">
    <property type="entry name" value="ALPHA-1,4-GLUCAN:MALTOSE-1-PHOSPHATE MALTOSYLTRANSFERASE"/>
    <property type="match status" value="1"/>
</dbReference>
<organism evidence="3 4">
    <name type="scientific">Fulvitalea axinellae</name>
    <dbReference type="NCBI Taxonomy" id="1182444"/>
    <lineage>
        <taxon>Bacteria</taxon>
        <taxon>Pseudomonadati</taxon>
        <taxon>Bacteroidota</taxon>
        <taxon>Cytophagia</taxon>
        <taxon>Cytophagales</taxon>
        <taxon>Persicobacteraceae</taxon>
        <taxon>Fulvitalea</taxon>
    </lineage>
</organism>
<dbReference type="PROSITE" id="PS51257">
    <property type="entry name" value="PROKAR_LIPOPROTEIN"/>
    <property type="match status" value="1"/>
</dbReference>
<dbReference type="InterPro" id="IPR013780">
    <property type="entry name" value="Glyco_hydro_b"/>
</dbReference>
<dbReference type="Pfam" id="PF00128">
    <property type="entry name" value="Alpha-amylase"/>
    <property type="match status" value="2"/>
</dbReference>
<dbReference type="KEGG" id="fax:FUAX_13610"/>
<dbReference type="Gene3D" id="3.20.20.80">
    <property type="entry name" value="Glycosidases"/>
    <property type="match status" value="1"/>
</dbReference>
<accession>A0AAU9D3E3</accession>
<name>A0AAU9D3E3_9BACT</name>
<dbReference type="Gene3D" id="2.60.40.1180">
    <property type="entry name" value="Golgi alpha-mannosidase II"/>
    <property type="match status" value="1"/>
</dbReference>
<evidence type="ECO:0000313" key="4">
    <source>
        <dbReference type="Proteomes" id="UP001348817"/>
    </source>
</evidence>
<dbReference type="InterPro" id="IPR032091">
    <property type="entry name" value="Malt_amylase-like_C"/>
</dbReference>
<keyword evidence="1" id="KW-0732">Signal</keyword>
<dbReference type="RefSeq" id="WP_338394155.1">
    <property type="nucleotide sequence ID" value="NZ_AP025314.1"/>
</dbReference>